<dbReference type="EMBL" id="JAJHUN010000005">
    <property type="protein sequence ID" value="KAJ4159295.1"/>
    <property type="molecule type" value="Genomic_DNA"/>
</dbReference>
<dbReference type="Pfam" id="PF06087">
    <property type="entry name" value="Tyr-DNA_phospho"/>
    <property type="match status" value="1"/>
</dbReference>
<protein>
    <recommendedName>
        <fullName evidence="5">PLD phosphodiesterase domain-containing protein</fullName>
    </recommendedName>
</protein>
<dbReference type="KEGG" id="amus:LMH87_008202"/>
<dbReference type="Proteomes" id="UP001144673">
    <property type="component" value="Unassembled WGS sequence"/>
</dbReference>
<dbReference type="SUPFAM" id="SSF56024">
    <property type="entry name" value="Phospholipase D/nuclease"/>
    <property type="match status" value="2"/>
</dbReference>
<dbReference type="Gene3D" id="3.30.870.10">
    <property type="entry name" value="Endonuclease Chain A"/>
    <property type="match status" value="2"/>
</dbReference>
<feature type="active site" description="Proton donor/acceptor" evidence="1">
    <location>
        <position position="436"/>
    </location>
</feature>
<dbReference type="GO" id="GO:0005634">
    <property type="term" value="C:nucleus"/>
    <property type="evidence" value="ECO:0007669"/>
    <property type="project" value="InterPro"/>
</dbReference>
<feature type="binding site" evidence="2">
    <location>
        <position position="438"/>
    </location>
    <ligand>
        <name>substrate</name>
    </ligand>
</feature>
<dbReference type="GeneID" id="80895361"/>
<evidence type="ECO:0000256" key="4">
    <source>
        <dbReference type="SAM" id="MobiDB-lite"/>
    </source>
</evidence>
<feature type="domain" description="PLD phosphodiesterase" evidence="5">
    <location>
        <begin position="431"/>
        <end position="471"/>
    </location>
</feature>
<dbReference type="GO" id="GO:0003690">
    <property type="term" value="F:double-stranded DNA binding"/>
    <property type="evidence" value="ECO:0007669"/>
    <property type="project" value="TreeGrafter"/>
</dbReference>
<dbReference type="AlphaFoldDB" id="A0A9W8QL76"/>
<dbReference type="CDD" id="cd09122">
    <property type="entry name" value="PLDc_Tdp1_1"/>
    <property type="match status" value="1"/>
</dbReference>
<feature type="site" description="Interaction with DNA" evidence="3">
    <location>
        <position position="468"/>
    </location>
</feature>
<dbReference type="PANTHER" id="PTHR12415">
    <property type="entry name" value="TYROSYL-DNA PHOSPHODIESTERASE 1"/>
    <property type="match status" value="1"/>
</dbReference>
<accession>A0A9W8QL76</accession>
<organism evidence="6 7">
    <name type="scientific">Akanthomyces muscarius</name>
    <name type="common">Entomopathogenic fungus</name>
    <name type="synonym">Lecanicillium muscarium</name>
    <dbReference type="NCBI Taxonomy" id="2231603"/>
    <lineage>
        <taxon>Eukaryota</taxon>
        <taxon>Fungi</taxon>
        <taxon>Dikarya</taxon>
        <taxon>Ascomycota</taxon>
        <taxon>Pezizomycotina</taxon>
        <taxon>Sordariomycetes</taxon>
        <taxon>Hypocreomycetidae</taxon>
        <taxon>Hypocreales</taxon>
        <taxon>Cordycipitaceae</taxon>
        <taxon>Akanthomyces</taxon>
    </lineage>
</organism>
<dbReference type="PANTHER" id="PTHR12415:SF4">
    <property type="entry name" value="TYROSYL-DNA PHOSPHODIESTERASE DOMAIN-CONTAINING PROTEIN"/>
    <property type="match status" value="1"/>
</dbReference>
<evidence type="ECO:0000313" key="6">
    <source>
        <dbReference type="EMBL" id="KAJ4159295.1"/>
    </source>
</evidence>
<evidence type="ECO:0000256" key="3">
    <source>
        <dbReference type="PIRSR" id="PIRSR610347-3"/>
    </source>
</evidence>
<evidence type="ECO:0000259" key="5">
    <source>
        <dbReference type="PROSITE" id="PS50035"/>
    </source>
</evidence>
<evidence type="ECO:0000313" key="7">
    <source>
        <dbReference type="Proteomes" id="UP001144673"/>
    </source>
</evidence>
<name>A0A9W8QL76_AKAMU</name>
<dbReference type="GO" id="GO:0003697">
    <property type="term" value="F:single-stranded DNA binding"/>
    <property type="evidence" value="ECO:0007669"/>
    <property type="project" value="TreeGrafter"/>
</dbReference>
<keyword evidence="7" id="KW-1185">Reference proteome</keyword>
<dbReference type="GO" id="GO:0006281">
    <property type="term" value="P:DNA repair"/>
    <property type="evidence" value="ECO:0007669"/>
    <property type="project" value="InterPro"/>
</dbReference>
<feature type="active site" description="Nucleophile" evidence="1">
    <location>
        <position position="202"/>
    </location>
</feature>
<dbReference type="InterPro" id="IPR010347">
    <property type="entry name" value="Tdp1"/>
</dbReference>
<comment type="caution">
    <text evidence="6">The sequence shown here is derived from an EMBL/GenBank/DDBJ whole genome shotgun (WGS) entry which is preliminary data.</text>
</comment>
<reference evidence="6" key="1">
    <citation type="journal article" date="2023" name="Access Microbiol">
        <title>De-novo genome assembly for Akanthomyces muscarius, a biocontrol agent of insect agricultural pests.</title>
        <authorList>
            <person name="Erdos Z."/>
            <person name="Studholme D.J."/>
            <person name="Raymond B."/>
            <person name="Sharma M."/>
        </authorList>
    </citation>
    <scope>NUCLEOTIDE SEQUENCE</scope>
    <source>
        <strain evidence="6">Ve6</strain>
    </source>
</reference>
<feature type="binding site" evidence="2">
    <location>
        <position position="204"/>
    </location>
    <ligand>
        <name>substrate</name>
    </ligand>
</feature>
<feature type="region of interest" description="Disordered" evidence="4">
    <location>
        <begin position="27"/>
        <end position="109"/>
    </location>
</feature>
<dbReference type="RefSeq" id="XP_056057294.1">
    <property type="nucleotide sequence ID" value="XM_056195654.1"/>
</dbReference>
<gene>
    <name evidence="6" type="ORF">LMH87_008202</name>
</gene>
<evidence type="ECO:0000256" key="1">
    <source>
        <dbReference type="PIRSR" id="PIRSR610347-1"/>
    </source>
</evidence>
<dbReference type="InterPro" id="IPR001736">
    <property type="entry name" value="PLipase_D/transphosphatidylase"/>
</dbReference>
<evidence type="ECO:0000256" key="2">
    <source>
        <dbReference type="PIRSR" id="PIRSR610347-2"/>
    </source>
</evidence>
<dbReference type="GO" id="GO:0017005">
    <property type="term" value="F:3'-tyrosyl-DNA phosphodiesterase activity"/>
    <property type="evidence" value="ECO:0007669"/>
    <property type="project" value="TreeGrafter"/>
</dbReference>
<dbReference type="PROSITE" id="PS50035">
    <property type="entry name" value="PLD"/>
    <property type="match status" value="1"/>
</dbReference>
<proteinExistence type="predicted"/>
<sequence>MKEKEVIVLDSDSDEGEDMRRAIELSLQDPSMMNEEAAPTAKSTESSAAVDHTTFGGISLNRKEMEEARLNRLGKRRRNSNESGAGEPAMKRSTPQQSERGGGLRARYPQGTVRRTWAQGYTKTSDDITIEEIFQKEHLQLALLSSFQWDEEWLLSKLNVSKTRILLVAFAAGEEQKQIMRDNVPKNIRFCFPPMHGAGSMHSKLQLLKYPSYLRLVIPTGNLVPYDWGETGVMENMVFVIDLPRLEANGARGTTVFAEDVANFLKASGVEDAMVKSLGNYDFSATENLGFVCSIPGGHTGDALRRVGYCGLGATVRGLGLATDTPIEVDLACASLGSIKYDLINAMYNACQGDEGLREYNARVGRKPNNKEIQPTEKLRDRFRIYFPTDQTVAKSKGGRQSAGTICVQAKWWRSPTFPRELVRDCINNRGGLLMHTKIIFVRRPAGAELIGQSTYGGWAYIGSANLSESAWGRVVKDRGTGNAKMSCRNWECGVVVPVQGSPGNDGGFTMFSGTVPVPMEVPGRPYEKTDEPWFFDDQ</sequence>
<feature type="compositionally biased region" description="Basic and acidic residues" evidence="4">
    <location>
        <begin position="61"/>
        <end position="70"/>
    </location>
</feature>